<accession>A0A0W0CML9</accession>
<dbReference type="PANTHER" id="PTHR21531:SF0">
    <property type="entry name" value="PROTEIN LTV1 HOMOLOG"/>
    <property type="match status" value="1"/>
</dbReference>
<feature type="region of interest" description="Disordered" evidence="2">
    <location>
        <begin position="39"/>
        <end position="61"/>
    </location>
</feature>
<gene>
    <name evidence="3" type="ORF">AO440_002831</name>
</gene>
<name>A0A0W0CML9_CANGB</name>
<dbReference type="GO" id="GO:1904669">
    <property type="term" value="P:ATP export"/>
    <property type="evidence" value="ECO:0007669"/>
    <property type="project" value="EnsemblFungi"/>
</dbReference>
<feature type="compositionally biased region" description="Polar residues" evidence="2">
    <location>
        <begin position="457"/>
        <end position="466"/>
    </location>
</feature>
<evidence type="ECO:0000256" key="1">
    <source>
        <dbReference type="ARBA" id="ARBA00009078"/>
    </source>
</evidence>
<dbReference type="GO" id="GO:0030688">
    <property type="term" value="C:preribosome, small subunit precursor"/>
    <property type="evidence" value="ECO:0007669"/>
    <property type="project" value="EnsemblFungi"/>
</dbReference>
<dbReference type="VEuPathDB" id="FungiDB:CAGL0J00891g"/>
<feature type="compositionally biased region" description="Low complexity" evidence="2">
    <location>
        <begin position="339"/>
        <end position="348"/>
    </location>
</feature>
<dbReference type="GO" id="GO:0032456">
    <property type="term" value="P:endocytic recycling"/>
    <property type="evidence" value="ECO:0007669"/>
    <property type="project" value="EnsemblFungi"/>
</dbReference>
<dbReference type="GO" id="GO:0042274">
    <property type="term" value="P:ribosomal small subunit biogenesis"/>
    <property type="evidence" value="ECO:0007669"/>
    <property type="project" value="EnsemblFungi"/>
</dbReference>
<dbReference type="GO" id="GO:0071986">
    <property type="term" value="C:Ragulator complex"/>
    <property type="evidence" value="ECO:0007669"/>
    <property type="project" value="EnsemblFungi"/>
</dbReference>
<dbReference type="GO" id="GO:0031902">
    <property type="term" value="C:late endosome membrane"/>
    <property type="evidence" value="ECO:0007669"/>
    <property type="project" value="EnsemblFungi"/>
</dbReference>
<feature type="compositionally biased region" description="Acidic residues" evidence="2">
    <location>
        <begin position="280"/>
        <end position="293"/>
    </location>
</feature>
<dbReference type="Pfam" id="PF04180">
    <property type="entry name" value="LTV"/>
    <property type="match status" value="1"/>
</dbReference>
<organism evidence="3 4">
    <name type="scientific">Candida glabrata</name>
    <name type="common">Yeast</name>
    <name type="synonym">Torulopsis glabrata</name>
    <dbReference type="NCBI Taxonomy" id="5478"/>
    <lineage>
        <taxon>Eukaryota</taxon>
        <taxon>Fungi</taxon>
        <taxon>Dikarya</taxon>
        <taxon>Ascomycota</taxon>
        <taxon>Saccharomycotina</taxon>
        <taxon>Saccharomycetes</taxon>
        <taxon>Saccharomycetales</taxon>
        <taxon>Saccharomycetaceae</taxon>
        <taxon>Nakaseomyces</taxon>
    </lineage>
</organism>
<feature type="region of interest" description="Disordered" evidence="2">
    <location>
        <begin position="437"/>
        <end position="466"/>
    </location>
</feature>
<protein>
    <submittedName>
        <fullName evidence="3">Protein LTV1</fullName>
    </submittedName>
</protein>
<dbReference type="GO" id="GO:0000056">
    <property type="term" value="P:ribosomal small subunit export from nucleus"/>
    <property type="evidence" value="ECO:0007669"/>
    <property type="project" value="EnsemblFungi"/>
</dbReference>
<evidence type="ECO:0000313" key="4">
    <source>
        <dbReference type="Proteomes" id="UP000054886"/>
    </source>
</evidence>
<feature type="region of interest" description="Disordered" evidence="2">
    <location>
        <begin position="273"/>
        <end position="348"/>
    </location>
</feature>
<feature type="compositionally biased region" description="Basic residues" evidence="2">
    <location>
        <begin position="44"/>
        <end position="55"/>
    </location>
</feature>
<feature type="compositionally biased region" description="Acidic residues" evidence="2">
    <location>
        <begin position="302"/>
        <end position="313"/>
    </location>
</feature>
<dbReference type="PANTHER" id="PTHR21531">
    <property type="entry name" value="LOW-TEMPERATURE VIABILITY PROTEIN LTV1-RELATED"/>
    <property type="match status" value="1"/>
</dbReference>
<comment type="similarity">
    <text evidence="1">Belongs to the LTV1 family.</text>
</comment>
<dbReference type="AlphaFoldDB" id="A0A0W0CML9"/>
<feature type="compositionally biased region" description="Basic residues" evidence="2">
    <location>
        <begin position="324"/>
        <end position="337"/>
    </location>
</feature>
<dbReference type="GO" id="GO:0032040">
    <property type="term" value="C:small-subunit processome"/>
    <property type="evidence" value="ECO:0007669"/>
    <property type="project" value="EnsemblFungi"/>
</dbReference>
<dbReference type="EMBL" id="LLZZ01000159">
    <property type="protein sequence ID" value="KTA97526.1"/>
    <property type="molecule type" value="Genomic_DNA"/>
</dbReference>
<proteinExistence type="inferred from homology"/>
<feature type="region of interest" description="Disordered" evidence="2">
    <location>
        <begin position="1"/>
        <end position="24"/>
    </location>
</feature>
<dbReference type="Proteomes" id="UP000054886">
    <property type="component" value="Unassembled WGS sequence"/>
</dbReference>
<dbReference type="InterPro" id="IPR007307">
    <property type="entry name" value="Ltv1"/>
</dbReference>
<dbReference type="GO" id="GO:0005829">
    <property type="term" value="C:cytosol"/>
    <property type="evidence" value="ECO:0007669"/>
    <property type="project" value="TreeGrafter"/>
</dbReference>
<sequence>MSKKFTSKNSQKFAVVHRPHDDPNYYDADATEHVLVPVDPRGKQAVKQRPQRQRKPVNEHVGEARIYGIGFDDSKYDYTQHLKPIGQDPNAVFIAKTPAQAPAKKKNIEDLFVEDTYKGEAPTRPDSVFKFGMAKPEYLKHQQDVPDDIRGFKPDMNPALREVLEALEDEAYVVNEDIVVEDPKKKKGKKKVEVADDLDEEDDDIFAELLQGGEVGSDGEFQDEFDEWDMDNLDEYEETHYQDEMKQFDNIDNLEDLQGIDYQADVMRFQKQQKKKFEEFESDNEFDSDAEGDDLSRGGNVSEDEEEEEDGDVLGDLPTINKKTTGKKKRKERKKKGAMSDISGFSMSSSAIARTETMTILDDKYDNIIASYENYEEEQLDDEYENAKPFNMEEERADFESMLDDFLDNYELDAGGRKIVKKDAERDRIKQAADEVSKGKLSLRRNRERQKKEVEKVTSSLNSLRF</sequence>
<dbReference type="GO" id="GO:0006970">
    <property type="term" value="P:response to osmotic stress"/>
    <property type="evidence" value="ECO:0007669"/>
    <property type="project" value="EnsemblFungi"/>
</dbReference>
<dbReference type="VEuPathDB" id="FungiDB:B1J91_J00891g"/>
<dbReference type="VEuPathDB" id="FungiDB:GVI51_J00781"/>
<reference evidence="3 4" key="1">
    <citation type="submission" date="2015-10" db="EMBL/GenBank/DDBJ databases">
        <title>Draft genomes sequences of Candida glabrata isolates 1A, 1B, 2A, 2B, 3A and 3B.</title>
        <authorList>
            <person name="Haavelsrud O.E."/>
            <person name="Gaustad P."/>
        </authorList>
    </citation>
    <scope>NUCLEOTIDE SEQUENCE [LARGE SCALE GENOMIC DNA]</scope>
    <source>
        <strain evidence="3">910700640</strain>
    </source>
</reference>
<comment type="caution">
    <text evidence="3">The sequence shown here is derived from an EMBL/GenBank/DDBJ whole genome shotgun (WGS) entry which is preliminary data.</text>
</comment>
<dbReference type="VEuPathDB" id="FungiDB:GWK60_J00781"/>
<evidence type="ECO:0000256" key="2">
    <source>
        <dbReference type="SAM" id="MobiDB-lite"/>
    </source>
</evidence>
<evidence type="ECO:0000313" key="3">
    <source>
        <dbReference type="EMBL" id="KTA97526.1"/>
    </source>
</evidence>
<dbReference type="GO" id="GO:0034599">
    <property type="term" value="P:cellular response to oxidative stress"/>
    <property type="evidence" value="ECO:0007669"/>
    <property type="project" value="EnsemblFungi"/>
</dbReference>